<keyword evidence="12" id="KW-1185">Reference proteome</keyword>
<dbReference type="PANTHER" id="PTHR11482:SF6">
    <property type="entry name" value="ORNITHINE DECARBOXYLASE 1-RELATED"/>
    <property type="match status" value="1"/>
</dbReference>
<keyword evidence="5" id="KW-0456">Lyase</keyword>
<comment type="catalytic activity">
    <reaction evidence="8">
        <text>L-ornithine + H(+) = putrescine + CO2</text>
        <dbReference type="Rhea" id="RHEA:22964"/>
        <dbReference type="ChEBI" id="CHEBI:15378"/>
        <dbReference type="ChEBI" id="CHEBI:16526"/>
        <dbReference type="ChEBI" id="CHEBI:46911"/>
        <dbReference type="ChEBI" id="CHEBI:326268"/>
        <dbReference type="EC" id="4.1.1.17"/>
    </reaction>
</comment>
<evidence type="ECO:0000313" key="12">
    <source>
        <dbReference type="Proteomes" id="UP000433181"/>
    </source>
</evidence>
<organism evidence="11 12">
    <name type="scientific">Anaerovibrio slackiae</name>
    <dbReference type="NCBI Taxonomy" id="2652309"/>
    <lineage>
        <taxon>Bacteria</taxon>
        <taxon>Bacillati</taxon>
        <taxon>Bacillota</taxon>
        <taxon>Negativicutes</taxon>
        <taxon>Selenomonadales</taxon>
        <taxon>Selenomonadaceae</taxon>
        <taxon>Anaerovibrio</taxon>
    </lineage>
</organism>
<evidence type="ECO:0000256" key="1">
    <source>
        <dbReference type="ARBA" id="ARBA00001933"/>
    </source>
</evidence>
<evidence type="ECO:0000256" key="7">
    <source>
        <dbReference type="ARBA" id="ARBA00034138"/>
    </source>
</evidence>
<dbReference type="Pfam" id="PF02784">
    <property type="entry name" value="Orn_Arg_deC_N"/>
    <property type="match status" value="1"/>
</dbReference>
<feature type="domain" description="Orn/DAP/Arg decarboxylase 2 N-terminal" evidence="10">
    <location>
        <begin position="27"/>
        <end position="261"/>
    </location>
</feature>
<evidence type="ECO:0000256" key="8">
    <source>
        <dbReference type="ARBA" id="ARBA00049127"/>
    </source>
</evidence>
<comment type="cofactor">
    <cofactor evidence="1 9">
        <name>pyridoxal 5'-phosphate</name>
        <dbReference type="ChEBI" id="CHEBI:597326"/>
    </cofactor>
</comment>
<keyword evidence="3" id="KW-0210">Decarboxylase</keyword>
<comment type="caution">
    <text evidence="11">The sequence shown here is derived from an EMBL/GenBank/DDBJ whole genome shotgun (WGS) entry which is preliminary data.</text>
</comment>
<reference evidence="11 12" key="1">
    <citation type="submission" date="2019-08" db="EMBL/GenBank/DDBJ databases">
        <title>In-depth cultivation of the pig gut microbiome towards novel bacterial diversity and tailored functional studies.</title>
        <authorList>
            <person name="Wylensek D."/>
            <person name="Hitch T.C.A."/>
            <person name="Clavel T."/>
        </authorList>
    </citation>
    <scope>NUCLEOTIDE SEQUENCE [LARGE SCALE GENOMIC DNA]</scope>
    <source>
        <strain evidence="11 12">WCA-693-APC-5D-A</strain>
    </source>
</reference>
<dbReference type="InterPro" id="IPR000183">
    <property type="entry name" value="Orn/DAP/Arg_de-COase"/>
</dbReference>
<dbReference type="InterPro" id="IPR022644">
    <property type="entry name" value="De-COase2_N"/>
</dbReference>
<dbReference type="RefSeq" id="WP_154405719.1">
    <property type="nucleotide sequence ID" value="NZ_VUNR01000003.1"/>
</dbReference>
<evidence type="ECO:0000256" key="4">
    <source>
        <dbReference type="ARBA" id="ARBA00022898"/>
    </source>
</evidence>
<dbReference type="GO" id="GO:0005737">
    <property type="term" value="C:cytoplasm"/>
    <property type="evidence" value="ECO:0007669"/>
    <property type="project" value="TreeGrafter"/>
</dbReference>
<dbReference type="GeneID" id="96777729"/>
<dbReference type="GO" id="GO:0033387">
    <property type="term" value="P:putrescine biosynthetic process from arginine, via ornithine"/>
    <property type="evidence" value="ECO:0007669"/>
    <property type="project" value="TreeGrafter"/>
</dbReference>
<dbReference type="PRINTS" id="PR01182">
    <property type="entry name" value="ORNDCRBXLASE"/>
</dbReference>
<evidence type="ECO:0000256" key="3">
    <source>
        <dbReference type="ARBA" id="ARBA00022793"/>
    </source>
</evidence>
<evidence type="ECO:0000256" key="6">
    <source>
        <dbReference type="ARBA" id="ARBA00034115"/>
    </source>
</evidence>
<evidence type="ECO:0000256" key="2">
    <source>
        <dbReference type="ARBA" id="ARBA00008872"/>
    </source>
</evidence>
<evidence type="ECO:0000256" key="5">
    <source>
        <dbReference type="ARBA" id="ARBA00023239"/>
    </source>
</evidence>
<dbReference type="InterPro" id="IPR002433">
    <property type="entry name" value="Orn_de-COase"/>
</dbReference>
<dbReference type="EC" id="4.1.1.17" evidence="7"/>
<dbReference type="Gene3D" id="2.40.37.10">
    <property type="entry name" value="Lyase, Ornithine Decarboxylase, Chain A, domain 1"/>
    <property type="match status" value="1"/>
</dbReference>
<dbReference type="CDD" id="cd00622">
    <property type="entry name" value="PLPDE_III_ODC"/>
    <property type="match status" value="1"/>
</dbReference>
<protein>
    <recommendedName>
        <fullName evidence="7">ornithine decarboxylase</fullName>
        <ecNumber evidence="7">4.1.1.17</ecNumber>
    </recommendedName>
</protein>
<comment type="similarity">
    <text evidence="2">Belongs to the Orn/Lys/Arg decarboxylase class-II family.</text>
</comment>
<sequence>MNSFRLTEEEVNYLAEKYPTPFMVVSLDKVEKNYHYLRHRLPRVKVFYAIKANPEPAVLTRLAGLGSNFDVASEGEIRLLSSLGIPGSRMIYANPVKPPDSIRLASQAGVDKFTFDDESEIPKLAENAHGARVLIRVQVENKSAVVNLNEKFGVVPELALPLLHKAKAAGLVPAGICFHVGSQSLKADAYGRALRMCRRLFDQAACEGLDLKILDIGGGLPIPEIGQPEPDLDAMTGSIRAGLDELFPDVEIWSEPGRYMCGTAVNLVASVIGTKLRGGQPWYVLDDGLYGSYNGLVFDHWTYKLEFFREGARTPSVFVGPSCDSIDVVARDLPAPALQVGDKVLTPEAGSYCASAATSFNGFQPAKTIVYEDNVAALRQKAVS</sequence>
<dbReference type="EMBL" id="VUNR01000003">
    <property type="protein sequence ID" value="MSU07810.1"/>
    <property type="molecule type" value="Genomic_DNA"/>
</dbReference>
<dbReference type="AlphaFoldDB" id="A0A6I2UDP6"/>
<dbReference type="PROSITE" id="PS00879">
    <property type="entry name" value="ODR_DC_2_2"/>
    <property type="match status" value="1"/>
</dbReference>
<dbReference type="SUPFAM" id="SSF50621">
    <property type="entry name" value="Alanine racemase C-terminal domain-like"/>
    <property type="match status" value="1"/>
</dbReference>
<evidence type="ECO:0000313" key="11">
    <source>
        <dbReference type="EMBL" id="MSU07810.1"/>
    </source>
</evidence>
<dbReference type="GO" id="GO:0004586">
    <property type="term" value="F:ornithine decarboxylase activity"/>
    <property type="evidence" value="ECO:0007669"/>
    <property type="project" value="UniProtKB-EC"/>
</dbReference>
<feature type="modified residue" description="N6-(pyridoxal phosphate)lysine" evidence="9">
    <location>
        <position position="51"/>
    </location>
</feature>
<feature type="active site" description="Proton donor" evidence="9">
    <location>
        <position position="323"/>
    </location>
</feature>
<dbReference type="InterPro" id="IPR022653">
    <property type="entry name" value="De-COase2_pyr-phos_BS"/>
</dbReference>
<keyword evidence="4 9" id="KW-0663">Pyridoxal phosphate</keyword>
<name>A0A6I2UDP6_9FIRM</name>
<gene>
    <name evidence="11" type="ORF">FYJ84_02255</name>
</gene>
<dbReference type="PANTHER" id="PTHR11482">
    <property type="entry name" value="ARGININE/DIAMINOPIMELATE/ORNITHINE DECARBOXYLASE"/>
    <property type="match status" value="1"/>
</dbReference>
<dbReference type="InterPro" id="IPR022657">
    <property type="entry name" value="De-COase2_CS"/>
</dbReference>
<dbReference type="InterPro" id="IPR029066">
    <property type="entry name" value="PLP-binding_barrel"/>
</dbReference>
<dbReference type="Proteomes" id="UP000433181">
    <property type="component" value="Unassembled WGS sequence"/>
</dbReference>
<dbReference type="Gene3D" id="3.20.20.10">
    <property type="entry name" value="Alanine racemase"/>
    <property type="match status" value="1"/>
</dbReference>
<dbReference type="FunFam" id="3.20.20.10:FF:000008">
    <property type="entry name" value="Ornithine decarboxylase"/>
    <property type="match status" value="1"/>
</dbReference>
<dbReference type="InterPro" id="IPR009006">
    <property type="entry name" value="Ala_racemase/Decarboxylase_C"/>
</dbReference>
<dbReference type="PROSITE" id="PS00878">
    <property type="entry name" value="ODR_DC_2_1"/>
    <property type="match status" value="1"/>
</dbReference>
<dbReference type="PRINTS" id="PR01179">
    <property type="entry name" value="ODADCRBXLASE"/>
</dbReference>
<evidence type="ECO:0000256" key="9">
    <source>
        <dbReference type="PIRSR" id="PIRSR600183-50"/>
    </source>
</evidence>
<dbReference type="SUPFAM" id="SSF51419">
    <property type="entry name" value="PLP-binding barrel"/>
    <property type="match status" value="1"/>
</dbReference>
<accession>A0A6I2UDP6</accession>
<evidence type="ECO:0000259" key="10">
    <source>
        <dbReference type="Pfam" id="PF02784"/>
    </source>
</evidence>
<proteinExistence type="inferred from homology"/>
<comment type="pathway">
    <text evidence="6">Amine and polyamine biosynthesis; putrescine biosynthesis via L-ornithine pathway; putrescine from L-ornithine: step 1/1.</text>
</comment>